<reference evidence="2" key="1">
    <citation type="journal article" date="2019" name="Int. J. Syst. Evol. Microbiol.">
        <title>The Global Catalogue of Microorganisms (GCM) 10K type strain sequencing project: providing services to taxonomists for standard genome sequencing and annotation.</title>
        <authorList>
            <consortium name="The Broad Institute Genomics Platform"/>
            <consortium name="The Broad Institute Genome Sequencing Center for Infectious Disease"/>
            <person name="Wu L."/>
            <person name="Ma J."/>
        </authorList>
    </citation>
    <scope>NUCLEOTIDE SEQUENCE [LARGE SCALE GENOMIC DNA]</scope>
    <source>
        <strain evidence="2">JCM 17017</strain>
    </source>
</reference>
<keyword evidence="2" id="KW-1185">Reference proteome</keyword>
<accession>A0ABP7IM05</accession>
<evidence type="ECO:0000313" key="2">
    <source>
        <dbReference type="Proteomes" id="UP001501624"/>
    </source>
</evidence>
<dbReference type="EMBL" id="BAABCM010000006">
    <property type="protein sequence ID" value="GAA3821591.1"/>
    <property type="molecule type" value="Genomic_DNA"/>
</dbReference>
<proteinExistence type="predicted"/>
<protein>
    <submittedName>
        <fullName evidence="1">Uncharacterized protein</fullName>
    </submittedName>
</protein>
<name>A0ABP7IM05_9PSEU</name>
<evidence type="ECO:0000313" key="1">
    <source>
        <dbReference type="EMBL" id="GAA3821591.1"/>
    </source>
</evidence>
<organism evidence="1 2">
    <name type="scientific">Amycolatopsis tucumanensis</name>
    <dbReference type="NCBI Taxonomy" id="401106"/>
    <lineage>
        <taxon>Bacteria</taxon>
        <taxon>Bacillati</taxon>
        <taxon>Actinomycetota</taxon>
        <taxon>Actinomycetes</taxon>
        <taxon>Pseudonocardiales</taxon>
        <taxon>Pseudonocardiaceae</taxon>
        <taxon>Amycolatopsis</taxon>
    </lineage>
</organism>
<gene>
    <name evidence="1" type="ORF">GCM10022380_45880</name>
</gene>
<dbReference type="Proteomes" id="UP001501624">
    <property type="component" value="Unassembled WGS sequence"/>
</dbReference>
<sequence>MARLERTRHIDVARALLTWERTFARRPHWAWDLDRRCEIPECCPDPDELRRTLLTAAAQLPPRDARAFRERLRALGGFDLADSCGASIEVQVDSPRSSRTWASSVGAHSSRAQPAGAADLTILSPNALTCDPVPPTGFEPALNRF</sequence>
<comment type="caution">
    <text evidence="1">The sequence shown here is derived from an EMBL/GenBank/DDBJ whole genome shotgun (WGS) entry which is preliminary data.</text>
</comment>